<dbReference type="Proteomes" id="UP000005627">
    <property type="component" value="Chromosome 7"/>
</dbReference>
<accession>G8ZY76</accession>
<evidence type="ECO:0000256" key="2">
    <source>
        <dbReference type="ARBA" id="ARBA00022729"/>
    </source>
</evidence>
<dbReference type="SMART" id="SM00640">
    <property type="entry name" value="Glyco_32"/>
    <property type="match status" value="1"/>
</dbReference>
<dbReference type="Gene3D" id="2.115.10.20">
    <property type="entry name" value="Glycosyl hydrolase domain, family 43"/>
    <property type="match status" value="1"/>
</dbReference>
<dbReference type="Pfam" id="PF00251">
    <property type="entry name" value="Glyco_hydro_32N"/>
    <property type="match status" value="1"/>
</dbReference>
<gene>
    <name evidence="9" type="primary">TDEL0G04760</name>
    <name evidence="9" type="ORF">TDEL_0G04760</name>
</gene>
<dbReference type="EMBL" id="HE616748">
    <property type="protein sequence ID" value="CCE93843.1"/>
    <property type="molecule type" value="Genomic_DNA"/>
</dbReference>
<dbReference type="InterPro" id="IPR023296">
    <property type="entry name" value="Glyco_hydro_beta-prop_sf"/>
</dbReference>
<evidence type="ECO:0000313" key="9">
    <source>
        <dbReference type="EMBL" id="CCE93843.1"/>
    </source>
</evidence>
<evidence type="ECO:0000259" key="7">
    <source>
        <dbReference type="Pfam" id="PF00251"/>
    </source>
</evidence>
<keyword evidence="4" id="KW-0325">Glycoprotein</keyword>
<dbReference type="PANTHER" id="PTHR42800:SF4">
    <property type="entry name" value="INVERTASE 2"/>
    <property type="match status" value="1"/>
</dbReference>
<evidence type="ECO:0000256" key="6">
    <source>
        <dbReference type="RuleBase" id="RU362110"/>
    </source>
</evidence>
<name>G8ZY76_TORDE</name>
<dbReference type="OrthoDB" id="202537at2759"/>
<evidence type="ECO:0008006" key="11">
    <source>
        <dbReference type="Google" id="ProtNLM"/>
    </source>
</evidence>
<dbReference type="eggNOG" id="KOG0228">
    <property type="taxonomic scope" value="Eukaryota"/>
</dbReference>
<evidence type="ECO:0000256" key="1">
    <source>
        <dbReference type="ARBA" id="ARBA00009902"/>
    </source>
</evidence>
<keyword evidence="10" id="KW-1185">Reference proteome</keyword>
<dbReference type="InterPro" id="IPR013148">
    <property type="entry name" value="Glyco_hydro_32_N"/>
</dbReference>
<dbReference type="HOGENOM" id="CLU_001528_3_1_1"/>
<dbReference type="GO" id="GO:0005987">
    <property type="term" value="P:sucrose catabolic process"/>
    <property type="evidence" value="ECO:0007669"/>
    <property type="project" value="TreeGrafter"/>
</dbReference>
<proteinExistence type="inferred from homology"/>
<dbReference type="InParanoid" id="G8ZY76"/>
<evidence type="ECO:0000256" key="4">
    <source>
        <dbReference type="ARBA" id="ARBA00023180"/>
    </source>
</evidence>
<dbReference type="CDD" id="cd18622">
    <property type="entry name" value="GH32_Inu-like"/>
    <property type="match status" value="1"/>
</dbReference>
<feature type="domain" description="Glycosyl hydrolase family 32 N-terminal" evidence="7">
    <location>
        <begin position="1"/>
        <end position="326"/>
    </location>
</feature>
<dbReference type="RefSeq" id="XP_003683054.1">
    <property type="nucleotide sequence ID" value="XM_003683006.1"/>
</dbReference>
<evidence type="ECO:0000313" key="10">
    <source>
        <dbReference type="Proteomes" id="UP000005627"/>
    </source>
</evidence>
<comment type="similarity">
    <text evidence="1 6">Belongs to the glycosyl hydrolase 32 family.</text>
</comment>
<keyword evidence="2" id="KW-0732">Signal</keyword>
<dbReference type="GO" id="GO:0000324">
    <property type="term" value="C:fungal-type vacuole"/>
    <property type="evidence" value="ECO:0007669"/>
    <property type="project" value="TreeGrafter"/>
</dbReference>
<reference evidence="9 10" key="1">
    <citation type="journal article" date="2011" name="Proc. Natl. Acad. Sci. U.S.A.">
        <title>Evolutionary erosion of yeast sex chromosomes by mating-type switching accidents.</title>
        <authorList>
            <person name="Gordon J.L."/>
            <person name="Armisen D."/>
            <person name="Proux-Wera E."/>
            <person name="Oheigeartaigh S.S."/>
            <person name="Byrne K.P."/>
            <person name="Wolfe K.H."/>
        </authorList>
    </citation>
    <scope>NUCLEOTIDE SEQUENCE [LARGE SCALE GENOMIC DNA]</scope>
    <source>
        <strain evidence="10">ATCC 10662 / CBS 1146 / NBRC 0425 / NCYC 2629 / NRRL Y-866</strain>
    </source>
</reference>
<keyword evidence="3 6" id="KW-0378">Hydrolase</keyword>
<keyword evidence="5 6" id="KW-0326">Glycosidase</keyword>
<evidence type="ECO:0000256" key="5">
    <source>
        <dbReference type="ARBA" id="ARBA00023295"/>
    </source>
</evidence>
<organism evidence="9 10">
    <name type="scientific">Torulaspora delbrueckii</name>
    <name type="common">Yeast</name>
    <name type="synonym">Candida colliculosa</name>
    <dbReference type="NCBI Taxonomy" id="4950"/>
    <lineage>
        <taxon>Eukaryota</taxon>
        <taxon>Fungi</taxon>
        <taxon>Dikarya</taxon>
        <taxon>Ascomycota</taxon>
        <taxon>Saccharomycotina</taxon>
        <taxon>Saccharomycetes</taxon>
        <taxon>Saccharomycetales</taxon>
        <taxon>Saccharomycetaceae</taxon>
        <taxon>Torulaspora</taxon>
    </lineage>
</organism>
<dbReference type="GeneID" id="11505295"/>
<dbReference type="PANTHER" id="PTHR42800">
    <property type="entry name" value="EXOINULINASE INUD (AFU_ORTHOLOGUE AFUA_5G00480)"/>
    <property type="match status" value="1"/>
</dbReference>
<dbReference type="Gene3D" id="2.60.120.560">
    <property type="entry name" value="Exo-inulinase, domain 1"/>
    <property type="match status" value="1"/>
</dbReference>
<dbReference type="GO" id="GO:0004575">
    <property type="term" value="F:sucrose alpha-glucosidase activity"/>
    <property type="evidence" value="ECO:0007669"/>
    <property type="project" value="TreeGrafter"/>
</dbReference>
<evidence type="ECO:0000256" key="3">
    <source>
        <dbReference type="ARBA" id="ARBA00022801"/>
    </source>
</evidence>
<dbReference type="AlphaFoldDB" id="G8ZY76"/>
<dbReference type="STRING" id="1076872.G8ZY76"/>
<sequence length="525" mass="59276">MNDPNGLWYDAKEELYHMYFQYNPEDNIWGSPLYWGHAVSDDLTTWEERGIALGPKTNDSAAFSGSAVVDVDNTSGFFNDTTDPRQRVVAIWTHNAPDKQSQYVSYSVDGGDTFIEYENNPVLDLNSTQFRDPKVIWHEETKKWIMIVAMSQKYEIAIYSSDDLVDWTYESAFGNAGYLGFQYECPGLVKVPVVQTEQGGLTVSNLTYPNTTSYNSTYFNATNTSTVNNEAWVMFLSIYPGGPLGGSATQYFIGDFNGTHFEPFTTQARFLDLGKDYYAVQTFYNSPNADEVLGIAWASNWQYAQNVPTYEWRSSMSLARNFTLREYSPNPESVQLNLNSEPVLNANPVEAQNATFSFEDELLLIDNELSGNFPSNISATAIEFEIEWSVNEIAFNITELNGFVLSLATDDYDEFLTFGYEANAQSFFFNRGNTEEPFVYANPFFNEKLSVYLEPYSTSSNGTNTYKVHGIVDQNIAELYFNDGSVVSTNLFFTTPGNQLTWWSVDTSIDGGFKLDNFTISVLDV</sequence>
<dbReference type="InterPro" id="IPR013189">
    <property type="entry name" value="Glyco_hydro_32_C"/>
</dbReference>
<dbReference type="InterPro" id="IPR013320">
    <property type="entry name" value="ConA-like_dom_sf"/>
</dbReference>
<dbReference type="Pfam" id="PF08244">
    <property type="entry name" value="Glyco_hydro_32C"/>
    <property type="match status" value="1"/>
</dbReference>
<dbReference type="SUPFAM" id="SSF75005">
    <property type="entry name" value="Arabinanase/levansucrase/invertase"/>
    <property type="match status" value="1"/>
</dbReference>
<protein>
    <recommendedName>
        <fullName evidence="11">Glycosyl hydrolase family 32 N-terminal domain-containing protein</fullName>
    </recommendedName>
</protein>
<dbReference type="InterPro" id="IPR001362">
    <property type="entry name" value="Glyco_hydro_32"/>
</dbReference>
<feature type="domain" description="Glycosyl hydrolase family 32 C-terminal" evidence="8">
    <location>
        <begin position="372"/>
        <end position="509"/>
    </location>
</feature>
<dbReference type="SUPFAM" id="SSF49899">
    <property type="entry name" value="Concanavalin A-like lectins/glucanases"/>
    <property type="match status" value="1"/>
</dbReference>
<evidence type="ECO:0000259" key="8">
    <source>
        <dbReference type="Pfam" id="PF08244"/>
    </source>
</evidence>
<dbReference type="KEGG" id="tdl:TDEL_0G04760"/>